<evidence type="ECO:0000313" key="1">
    <source>
        <dbReference type="EMBL" id="MBX59870.1"/>
    </source>
</evidence>
<dbReference type="AlphaFoldDB" id="A0A2P2PYT1"/>
<reference evidence="1" key="1">
    <citation type="submission" date="2018-02" db="EMBL/GenBank/DDBJ databases">
        <title>Rhizophora mucronata_Transcriptome.</title>
        <authorList>
            <person name="Meera S.P."/>
            <person name="Sreeshan A."/>
            <person name="Augustine A."/>
        </authorList>
    </citation>
    <scope>NUCLEOTIDE SEQUENCE</scope>
    <source>
        <tissue evidence="1">Leaf</tissue>
    </source>
</reference>
<sequence length="26" mass="3138">MMDITWKEEKTNRSTILLRNEVDLNS</sequence>
<dbReference type="EMBL" id="GGEC01079386">
    <property type="protein sequence ID" value="MBX59870.1"/>
    <property type="molecule type" value="Transcribed_RNA"/>
</dbReference>
<accession>A0A2P2PYT1</accession>
<name>A0A2P2PYT1_RHIMU</name>
<proteinExistence type="predicted"/>
<organism evidence="1">
    <name type="scientific">Rhizophora mucronata</name>
    <name type="common">Asiatic mangrove</name>
    <dbReference type="NCBI Taxonomy" id="61149"/>
    <lineage>
        <taxon>Eukaryota</taxon>
        <taxon>Viridiplantae</taxon>
        <taxon>Streptophyta</taxon>
        <taxon>Embryophyta</taxon>
        <taxon>Tracheophyta</taxon>
        <taxon>Spermatophyta</taxon>
        <taxon>Magnoliopsida</taxon>
        <taxon>eudicotyledons</taxon>
        <taxon>Gunneridae</taxon>
        <taxon>Pentapetalae</taxon>
        <taxon>rosids</taxon>
        <taxon>fabids</taxon>
        <taxon>Malpighiales</taxon>
        <taxon>Rhizophoraceae</taxon>
        <taxon>Rhizophora</taxon>
    </lineage>
</organism>
<protein>
    <submittedName>
        <fullName evidence="1">Uncharacterized protein</fullName>
    </submittedName>
</protein>